<keyword evidence="3" id="KW-1185">Reference proteome</keyword>
<evidence type="ECO:0000256" key="1">
    <source>
        <dbReference type="SAM" id="MobiDB-lite"/>
    </source>
</evidence>
<evidence type="ECO:0000313" key="2">
    <source>
        <dbReference type="EMBL" id="KAG1803962.1"/>
    </source>
</evidence>
<sequence>MGLLLKNFCCDSLELVASPHTNDIQLHLQSGWDVPFFKKTLKIFSLQFLCIGDSARSITGEVCQEICTVISTNHASGSTCLKFLLNGHGQELEFQLQDIERVFWIGNTVRVVVGAYTGLEGHIIKKSEDLFHMCQEATNEEVELPMQPDFDPLPEPESFQIGDEIEVCVGEYMGKCRIVVWFPVGGTTLWFCAVGNIEDELINAPTAFVQHIRPFKTLQFTKERRYDVKPGDIMTVTHGPEFQTKGVVQAVDFSNVHLTLISEGDYSLVNVPIGFAMKISNMNPDSFCDIIGKEVFIIRGAWKGYQAMLYQLAHDTCSISVHGQAHTMVKCEDVATSAILKVKARPPPPDPIVPSSSSMDPSSSKWSNWSSNDLTDSLSAGVKTYNPWVANNAEDIKDTIADIKEKSRNSKLRWARLMGAWFYRKGASQCHLGTAYWPICLMRLDLSLSLIPIMLDPLASSLSFSSDRLDFNKACGENPSLLIKASFFESGMNVPTHVYAFLFMQPVTSTCPSGERAAESSESFSCWRGVLREQASEQRERELEHKEHKVLTSQFQLELRCVRLMGAWFYRKGASQCHLGAAYWPVCLMRLDLSRSLVPIMSDPSASSLSFSLDHSDFNTPPRAHARPIDVIVHGAVGELKGAIFHILVIAEYGGGEAWWFIEFAKE</sequence>
<reference evidence="2" key="1">
    <citation type="journal article" date="2020" name="New Phytol.">
        <title>Comparative genomics reveals dynamic genome evolution in host specialist ectomycorrhizal fungi.</title>
        <authorList>
            <person name="Lofgren L.A."/>
            <person name="Nguyen N.H."/>
            <person name="Vilgalys R."/>
            <person name="Ruytinx J."/>
            <person name="Liao H.L."/>
            <person name="Branco S."/>
            <person name="Kuo A."/>
            <person name="LaButti K."/>
            <person name="Lipzen A."/>
            <person name="Andreopoulos W."/>
            <person name="Pangilinan J."/>
            <person name="Riley R."/>
            <person name="Hundley H."/>
            <person name="Na H."/>
            <person name="Barry K."/>
            <person name="Grigoriev I.V."/>
            <person name="Stajich J.E."/>
            <person name="Kennedy P.G."/>
        </authorList>
    </citation>
    <scope>NUCLEOTIDE SEQUENCE</scope>
    <source>
        <strain evidence="2">MN1</strain>
    </source>
</reference>
<gene>
    <name evidence="2" type="ORF">BJ212DRAFT_1581118</name>
</gene>
<dbReference type="RefSeq" id="XP_041186660.1">
    <property type="nucleotide sequence ID" value="XM_041342293.1"/>
</dbReference>
<dbReference type="GeneID" id="64636309"/>
<organism evidence="2 3">
    <name type="scientific">Suillus subaureus</name>
    <dbReference type="NCBI Taxonomy" id="48587"/>
    <lineage>
        <taxon>Eukaryota</taxon>
        <taxon>Fungi</taxon>
        <taxon>Dikarya</taxon>
        <taxon>Basidiomycota</taxon>
        <taxon>Agaricomycotina</taxon>
        <taxon>Agaricomycetes</taxon>
        <taxon>Agaricomycetidae</taxon>
        <taxon>Boletales</taxon>
        <taxon>Suillineae</taxon>
        <taxon>Suillaceae</taxon>
        <taxon>Suillus</taxon>
    </lineage>
</organism>
<evidence type="ECO:0000313" key="3">
    <source>
        <dbReference type="Proteomes" id="UP000807769"/>
    </source>
</evidence>
<dbReference type="EMBL" id="JABBWG010000064">
    <property type="protein sequence ID" value="KAG1803962.1"/>
    <property type="molecule type" value="Genomic_DNA"/>
</dbReference>
<dbReference type="OrthoDB" id="28901at2759"/>
<accession>A0A9P7DVI9</accession>
<feature type="compositionally biased region" description="Low complexity" evidence="1">
    <location>
        <begin position="353"/>
        <end position="366"/>
    </location>
</feature>
<proteinExistence type="predicted"/>
<dbReference type="AlphaFoldDB" id="A0A9P7DVI9"/>
<evidence type="ECO:0008006" key="4">
    <source>
        <dbReference type="Google" id="ProtNLM"/>
    </source>
</evidence>
<feature type="region of interest" description="Disordered" evidence="1">
    <location>
        <begin position="345"/>
        <end position="366"/>
    </location>
</feature>
<dbReference type="Proteomes" id="UP000807769">
    <property type="component" value="Unassembled WGS sequence"/>
</dbReference>
<comment type="caution">
    <text evidence="2">The sequence shown here is derived from an EMBL/GenBank/DDBJ whole genome shotgun (WGS) entry which is preliminary data.</text>
</comment>
<dbReference type="InterPro" id="IPR008991">
    <property type="entry name" value="Translation_prot_SH3-like_sf"/>
</dbReference>
<name>A0A9P7DVI9_9AGAM</name>
<protein>
    <recommendedName>
        <fullName evidence="4">Chromatin elongation factor spt5</fullName>
    </recommendedName>
</protein>
<dbReference type="SUPFAM" id="SSF50104">
    <property type="entry name" value="Translation proteins SH3-like domain"/>
    <property type="match status" value="1"/>
</dbReference>